<dbReference type="KEGG" id="tah:SU86_005850"/>
<evidence type="ECO:0000313" key="1">
    <source>
        <dbReference type="EMBL" id="AJZ75964.1"/>
    </source>
</evidence>
<dbReference type="EMBL" id="CP011097">
    <property type="protein sequence ID" value="AJZ75964.1"/>
    <property type="molecule type" value="Genomic_DNA"/>
</dbReference>
<evidence type="ECO:0000313" key="2">
    <source>
        <dbReference type="Proteomes" id="UP000266745"/>
    </source>
</evidence>
<name>A0A3G1B597_9ARCH</name>
<organism evidence="1 2">
    <name type="scientific">Candidatus Nitrosotenuis cloacae</name>
    <dbReference type="NCBI Taxonomy" id="1603555"/>
    <lineage>
        <taxon>Archaea</taxon>
        <taxon>Nitrososphaerota</taxon>
        <taxon>Candidatus Nitrosotenuis</taxon>
    </lineage>
</organism>
<keyword evidence="2" id="KW-1185">Reference proteome</keyword>
<dbReference type="GeneID" id="24875922"/>
<dbReference type="Proteomes" id="UP000266745">
    <property type="component" value="Chromosome"/>
</dbReference>
<sequence length="69" mass="8441">MKFFARNNNTCEFCKAKLASYEELISHARHEHHRTIVKCSGCGKEFIHEKDRLHHQREEQERKVKNRYR</sequence>
<evidence type="ECO:0008006" key="3">
    <source>
        <dbReference type="Google" id="ProtNLM"/>
    </source>
</evidence>
<dbReference type="OrthoDB" id="11760at2157"/>
<gene>
    <name evidence="1" type="ORF">SU86_005850</name>
</gene>
<dbReference type="Gene3D" id="3.30.160.60">
    <property type="entry name" value="Classic Zinc Finger"/>
    <property type="match status" value="1"/>
</dbReference>
<dbReference type="AlphaFoldDB" id="A0A3G1B597"/>
<proteinExistence type="predicted"/>
<accession>A0A3G1B597</accession>
<dbReference type="RefSeq" id="WP_048188838.1">
    <property type="nucleotide sequence ID" value="NZ_CP011097.1"/>
</dbReference>
<reference evidence="1 2" key="1">
    <citation type="journal article" date="2016" name="Sci. Rep.">
        <title>A novel ammonia-oxidizing archaeon from wastewater treatment plant: Its enrichment, physiological and genomic characteristics.</title>
        <authorList>
            <person name="Li Y."/>
            <person name="Ding K."/>
            <person name="Wen X."/>
            <person name="Zhang B."/>
            <person name="Shen B."/>
            <person name="Yang Y."/>
        </authorList>
    </citation>
    <scope>NUCLEOTIDE SEQUENCE [LARGE SCALE GENOMIC DNA]</scope>
    <source>
        <strain evidence="1 2">SAT1</strain>
    </source>
</reference>
<protein>
    <recommendedName>
        <fullName evidence="3">C2H2-type domain-containing protein</fullName>
    </recommendedName>
</protein>